<name>A0A067T3W1_GALM3</name>
<reference evidence="3" key="1">
    <citation type="journal article" date="2014" name="Proc. Natl. Acad. Sci. U.S.A.">
        <title>Extensive sampling of basidiomycete genomes demonstrates inadequacy of the white-rot/brown-rot paradigm for wood decay fungi.</title>
        <authorList>
            <person name="Riley R."/>
            <person name="Salamov A.A."/>
            <person name="Brown D.W."/>
            <person name="Nagy L.G."/>
            <person name="Floudas D."/>
            <person name="Held B.W."/>
            <person name="Levasseur A."/>
            <person name="Lombard V."/>
            <person name="Morin E."/>
            <person name="Otillar R."/>
            <person name="Lindquist E.A."/>
            <person name="Sun H."/>
            <person name="LaButti K.M."/>
            <person name="Schmutz J."/>
            <person name="Jabbour D."/>
            <person name="Luo H."/>
            <person name="Baker S.E."/>
            <person name="Pisabarro A.G."/>
            <person name="Walton J.D."/>
            <person name="Blanchette R.A."/>
            <person name="Henrissat B."/>
            <person name="Martin F."/>
            <person name="Cullen D."/>
            <person name="Hibbett D.S."/>
            <person name="Grigoriev I.V."/>
        </authorList>
    </citation>
    <scope>NUCLEOTIDE SEQUENCE [LARGE SCALE GENOMIC DNA]</scope>
    <source>
        <strain evidence="3">CBS 339.88</strain>
    </source>
</reference>
<dbReference type="AlphaFoldDB" id="A0A067T3W1"/>
<protein>
    <submittedName>
        <fullName evidence="2">Uncharacterized protein</fullName>
    </submittedName>
</protein>
<keyword evidence="1" id="KW-1133">Transmembrane helix</keyword>
<gene>
    <name evidence="2" type="ORF">GALMADRAFT_246175</name>
</gene>
<dbReference type="HOGENOM" id="CLU_2996618_0_0_1"/>
<evidence type="ECO:0000313" key="2">
    <source>
        <dbReference type="EMBL" id="KDR76992.1"/>
    </source>
</evidence>
<keyword evidence="1" id="KW-0472">Membrane</keyword>
<accession>A0A067T3W1</accession>
<proteinExistence type="predicted"/>
<evidence type="ECO:0000313" key="3">
    <source>
        <dbReference type="Proteomes" id="UP000027222"/>
    </source>
</evidence>
<feature type="transmembrane region" description="Helical" evidence="1">
    <location>
        <begin position="14"/>
        <end position="38"/>
    </location>
</feature>
<keyword evidence="3" id="KW-1185">Reference proteome</keyword>
<sequence length="57" mass="6349">MDQPNAVQERYPPIFALVSFFSCGATLKICFTAFLGSVRLPLWDIARLCTLIDASQL</sequence>
<dbReference type="EMBL" id="KL142377">
    <property type="protein sequence ID" value="KDR76992.1"/>
    <property type="molecule type" value="Genomic_DNA"/>
</dbReference>
<organism evidence="2 3">
    <name type="scientific">Galerina marginata (strain CBS 339.88)</name>
    <dbReference type="NCBI Taxonomy" id="685588"/>
    <lineage>
        <taxon>Eukaryota</taxon>
        <taxon>Fungi</taxon>
        <taxon>Dikarya</taxon>
        <taxon>Basidiomycota</taxon>
        <taxon>Agaricomycotina</taxon>
        <taxon>Agaricomycetes</taxon>
        <taxon>Agaricomycetidae</taxon>
        <taxon>Agaricales</taxon>
        <taxon>Agaricineae</taxon>
        <taxon>Strophariaceae</taxon>
        <taxon>Galerina</taxon>
    </lineage>
</organism>
<keyword evidence="1" id="KW-0812">Transmembrane</keyword>
<dbReference type="Proteomes" id="UP000027222">
    <property type="component" value="Unassembled WGS sequence"/>
</dbReference>
<evidence type="ECO:0000256" key="1">
    <source>
        <dbReference type="SAM" id="Phobius"/>
    </source>
</evidence>